<dbReference type="EMBL" id="CP009438">
    <property type="protein sequence ID" value="AIR96270.1"/>
    <property type="molecule type" value="Genomic_DNA"/>
</dbReference>
<dbReference type="Proteomes" id="UP000029482">
    <property type="component" value="Chromosome"/>
</dbReference>
<sequence>MSLAGVYTEWDPLEEIVVGTAVGSENRMVRETEDELDGLCEELRGLGVTVRRLPPQDPASPPAPPDRGADTALAYRPRDGLLTVGETVIQTPAVPGLPSLQSPACRMLLMEYFTSGSRWISAPPPVLTDVMYDPTAPAGERLRELEPVFDADTVLRIGTDLLYLVSDSGNALGARWLQAALGERYTVHPCRGPHGSPHGDFAVVPLGPGLILVNPERVDAEHIPPFLRTWKRIVCPELVDPGPPDGAVHSSGWGGSNILVVRPGLVIVDRRQADLMRVLENNGIDVLPLQLTHARALGSGFHRVTVDVRRTGTLESYRF</sequence>
<comment type="similarity">
    <text evidence="1">Belongs to the amidinotransferase family.</text>
</comment>
<feature type="region of interest" description="Disordered" evidence="3">
    <location>
        <begin position="50"/>
        <end position="72"/>
    </location>
</feature>
<dbReference type="HOGENOM" id="CLU_047415_0_0_11"/>
<feature type="compositionally biased region" description="Pro residues" evidence="3">
    <location>
        <begin position="55"/>
        <end position="65"/>
    </location>
</feature>
<dbReference type="Gene3D" id="3.75.10.10">
    <property type="entry name" value="L-arginine/glycine Amidinotransferase, Chain A"/>
    <property type="match status" value="1"/>
</dbReference>
<dbReference type="PANTHER" id="PTHR10488:SF1">
    <property type="entry name" value="GLYCINE AMIDINOTRANSFERASE, MITOCHONDRIAL"/>
    <property type="match status" value="1"/>
</dbReference>
<name>A0A089YRJ3_STRGA</name>
<keyword evidence="5" id="KW-1185">Reference proteome</keyword>
<dbReference type="GO" id="GO:0015069">
    <property type="term" value="F:scyllo-inosamine-4-phosphate amidinotransferase activity"/>
    <property type="evidence" value="ECO:0007669"/>
    <property type="project" value="UniProtKB-EC"/>
</dbReference>
<proteinExistence type="inferred from homology"/>
<organism evidence="4 5">
    <name type="scientific">Streptomyces glaucescens</name>
    <dbReference type="NCBI Taxonomy" id="1907"/>
    <lineage>
        <taxon>Bacteria</taxon>
        <taxon>Bacillati</taxon>
        <taxon>Actinomycetota</taxon>
        <taxon>Actinomycetes</taxon>
        <taxon>Kitasatosporales</taxon>
        <taxon>Streptomycetaceae</taxon>
        <taxon>Streptomyces</taxon>
    </lineage>
</organism>
<evidence type="ECO:0000313" key="4">
    <source>
        <dbReference type="EMBL" id="AIR96270.1"/>
    </source>
</evidence>
<evidence type="ECO:0000256" key="2">
    <source>
        <dbReference type="ARBA" id="ARBA00022679"/>
    </source>
</evidence>
<dbReference type="RefSeq" id="WP_043497543.1">
    <property type="nucleotide sequence ID" value="NZ_CP009438.1"/>
</dbReference>
<dbReference type="KEGG" id="sgu:SGLAU_01210"/>
<protein>
    <submittedName>
        <fullName evidence="4">Putative inosamine-phosphate amidinotransferase 2</fullName>
        <ecNumber evidence="4">2.1.4.2</ecNumber>
    </submittedName>
</protein>
<accession>A0A089YRJ3</accession>
<keyword evidence="2 4" id="KW-0808">Transferase</keyword>
<evidence type="ECO:0000256" key="3">
    <source>
        <dbReference type="SAM" id="MobiDB-lite"/>
    </source>
</evidence>
<evidence type="ECO:0000313" key="5">
    <source>
        <dbReference type="Proteomes" id="UP000029482"/>
    </source>
</evidence>
<gene>
    <name evidence="4" type="primary">strB2</name>
    <name evidence="4" type="ORF">SGLAU_01210</name>
</gene>
<dbReference type="SUPFAM" id="SSF55909">
    <property type="entry name" value="Pentein"/>
    <property type="match status" value="1"/>
</dbReference>
<dbReference type="OrthoDB" id="258252at2"/>
<reference evidence="5" key="1">
    <citation type="journal article" date="2015" name="J. Biotechnol.">
        <title>Complete genome sequence of the actinobacterium Streptomyces glaucescens GLA.O (DSM 40922) consisting of a linear chromosome and one linear plasmid.</title>
        <authorList>
            <person name="Ortseifen V."/>
            <person name="Winkler A."/>
            <person name="Albersmeier A."/>
            <person name="Wendler S."/>
            <person name="Puhler A."/>
            <person name="Kalinowski J."/>
            <person name="Ruckert C."/>
        </authorList>
    </citation>
    <scope>NUCLEOTIDE SEQUENCE [LARGE SCALE GENOMIC DNA]</scope>
    <source>
        <strain evidence="5">DSM 40922 / GLA O</strain>
    </source>
</reference>
<dbReference type="InterPro" id="IPR033195">
    <property type="entry name" value="AmidinoTrfase"/>
</dbReference>
<dbReference type="AlphaFoldDB" id="A0A089YRJ3"/>
<dbReference type="SMR" id="A0A089YRJ3"/>
<dbReference type="PANTHER" id="PTHR10488">
    <property type="entry name" value="GLYCINE AMIDINOTRANSFERASE, MITOCHONDRIAL"/>
    <property type="match status" value="1"/>
</dbReference>
<evidence type="ECO:0000256" key="1">
    <source>
        <dbReference type="ARBA" id="ARBA00006943"/>
    </source>
</evidence>
<dbReference type="EC" id="2.1.4.2" evidence="4"/>